<feature type="transmembrane region" description="Helical" evidence="6">
    <location>
        <begin position="12"/>
        <end position="32"/>
    </location>
</feature>
<feature type="transmembrane region" description="Helical" evidence="6">
    <location>
        <begin position="305"/>
        <end position="326"/>
    </location>
</feature>
<sequence length="368" mass="41027">MWNKLLVFARKFDWIMFLVVCILSIIGLLAVYSIDISRADKLTFFPTQALSIGIGVILVFVGGSLHKTFYESYAKYFYIIAVLALVAVLFFGVDIRGTRGWFRFFGFSFQPAELAKFALIIFLSYWISRQRRRHDTWVFVIYSGLLMAVCAGLVLLQPDLGSAVVLSGIWFGLLIFSRVPKKKMLLLIGGVLLIFLVAWFFLFKEYQKERFFTFLYPDRDPLGSGYNITQSIIAIGSGKGFGRGLGFGSQSQLHFLPEAQSDFIFSVIGEELGFFGAAMVIFLYAILLLRIVWLAKICSDDFSAYTLLGIFSVFVIQIIINIGASLGVLPLTGITLPFLSYGGSSLITNMGLIAVAESISMGCRKVGR</sequence>
<evidence type="ECO:0000256" key="3">
    <source>
        <dbReference type="ARBA" id="ARBA00022960"/>
    </source>
</evidence>
<evidence type="ECO:0000256" key="1">
    <source>
        <dbReference type="ARBA" id="ARBA00004141"/>
    </source>
</evidence>
<dbReference type="GO" id="GO:0051301">
    <property type="term" value="P:cell division"/>
    <property type="evidence" value="ECO:0007669"/>
    <property type="project" value="InterPro"/>
</dbReference>
<dbReference type="InterPro" id="IPR018365">
    <property type="entry name" value="Cell_cycle_FtsW-rel_CS"/>
</dbReference>
<dbReference type="GO" id="GO:0015648">
    <property type="term" value="F:lipid-linked peptidoglycan transporter activity"/>
    <property type="evidence" value="ECO:0007669"/>
    <property type="project" value="TreeGrafter"/>
</dbReference>
<accession>A0A2H0N699</accession>
<evidence type="ECO:0000256" key="5">
    <source>
        <dbReference type="ARBA" id="ARBA00023136"/>
    </source>
</evidence>
<dbReference type="EMBL" id="PCWN01000003">
    <property type="protein sequence ID" value="PIR04407.1"/>
    <property type="molecule type" value="Genomic_DNA"/>
</dbReference>
<evidence type="ECO:0000256" key="2">
    <source>
        <dbReference type="ARBA" id="ARBA00022692"/>
    </source>
</evidence>
<evidence type="ECO:0000256" key="4">
    <source>
        <dbReference type="ARBA" id="ARBA00022989"/>
    </source>
</evidence>
<evidence type="ECO:0000313" key="7">
    <source>
        <dbReference type="EMBL" id="PIR04407.1"/>
    </source>
</evidence>
<keyword evidence="4 6" id="KW-1133">Transmembrane helix</keyword>
<keyword evidence="2 6" id="KW-0812">Transmembrane</keyword>
<feature type="transmembrane region" description="Helical" evidence="6">
    <location>
        <begin position="137"/>
        <end position="154"/>
    </location>
</feature>
<protein>
    <submittedName>
        <fullName evidence="7">Rod shape-determining protein RodA</fullName>
    </submittedName>
</protein>
<dbReference type="AlphaFoldDB" id="A0A2H0N699"/>
<feature type="transmembrane region" description="Helical" evidence="6">
    <location>
        <begin position="272"/>
        <end position="293"/>
    </location>
</feature>
<feature type="transmembrane region" description="Helical" evidence="6">
    <location>
        <begin position="101"/>
        <end position="125"/>
    </location>
</feature>
<reference evidence="7 8" key="1">
    <citation type="submission" date="2017-09" db="EMBL/GenBank/DDBJ databases">
        <title>Depth-based differentiation of microbial function through sediment-hosted aquifers and enrichment of novel symbionts in the deep terrestrial subsurface.</title>
        <authorList>
            <person name="Probst A.J."/>
            <person name="Ladd B."/>
            <person name="Jarett J.K."/>
            <person name="Geller-Mcgrath D.E."/>
            <person name="Sieber C.M."/>
            <person name="Emerson J.B."/>
            <person name="Anantharaman K."/>
            <person name="Thomas B.C."/>
            <person name="Malmstrom R."/>
            <person name="Stieglmeier M."/>
            <person name="Klingl A."/>
            <person name="Woyke T."/>
            <person name="Ryan C.M."/>
            <person name="Banfield J.F."/>
        </authorList>
    </citation>
    <scope>NUCLEOTIDE SEQUENCE [LARGE SCALE GENOMIC DNA]</scope>
    <source>
        <strain evidence="7">CG11_big_fil_rev_8_21_14_0_20_39_34</strain>
    </source>
</reference>
<comment type="subcellular location">
    <subcellularLocation>
        <location evidence="1">Membrane</location>
        <topology evidence="1">Multi-pass membrane protein</topology>
    </subcellularLocation>
</comment>
<dbReference type="Proteomes" id="UP000229600">
    <property type="component" value="Unassembled WGS sequence"/>
</dbReference>
<keyword evidence="5 6" id="KW-0472">Membrane</keyword>
<feature type="transmembrane region" description="Helical" evidence="6">
    <location>
        <begin position="338"/>
        <end position="359"/>
    </location>
</feature>
<dbReference type="Pfam" id="PF01098">
    <property type="entry name" value="FTSW_RODA_SPOVE"/>
    <property type="match status" value="1"/>
</dbReference>
<dbReference type="GO" id="GO:0032153">
    <property type="term" value="C:cell division site"/>
    <property type="evidence" value="ECO:0007669"/>
    <property type="project" value="TreeGrafter"/>
</dbReference>
<comment type="caution">
    <text evidence="7">The sequence shown here is derived from an EMBL/GenBank/DDBJ whole genome shotgun (WGS) entry which is preliminary data.</text>
</comment>
<gene>
    <name evidence="7" type="ORF">COV59_00990</name>
</gene>
<feature type="transmembrane region" description="Helical" evidence="6">
    <location>
        <begin position="44"/>
        <end position="64"/>
    </location>
</feature>
<keyword evidence="3" id="KW-0133">Cell shape</keyword>
<feature type="transmembrane region" description="Helical" evidence="6">
    <location>
        <begin position="184"/>
        <end position="202"/>
    </location>
</feature>
<evidence type="ECO:0000256" key="6">
    <source>
        <dbReference type="SAM" id="Phobius"/>
    </source>
</evidence>
<dbReference type="PROSITE" id="PS00428">
    <property type="entry name" value="FTSW_RODA_SPOVE"/>
    <property type="match status" value="1"/>
</dbReference>
<name>A0A2H0N699_9BACT</name>
<dbReference type="PANTHER" id="PTHR30474:SF1">
    <property type="entry name" value="PEPTIDOGLYCAN GLYCOSYLTRANSFERASE MRDB"/>
    <property type="match status" value="1"/>
</dbReference>
<dbReference type="GO" id="GO:0005886">
    <property type="term" value="C:plasma membrane"/>
    <property type="evidence" value="ECO:0007669"/>
    <property type="project" value="TreeGrafter"/>
</dbReference>
<dbReference type="PANTHER" id="PTHR30474">
    <property type="entry name" value="CELL CYCLE PROTEIN"/>
    <property type="match status" value="1"/>
</dbReference>
<proteinExistence type="predicted"/>
<evidence type="ECO:0000313" key="8">
    <source>
        <dbReference type="Proteomes" id="UP000229600"/>
    </source>
</evidence>
<organism evidence="7 8">
    <name type="scientific">Candidatus Magasanikbacteria bacterium CG11_big_fil_rev_8_21_14_0_20_39_34</name>
    <dbReference type="NCBI Taxonomy" id="1974653"/>
    <lineage>
        <taxon>Bacteria</taxon>
        <taxon>Candidatus Magasanikiibacteriota</taxon>
    </lineage>
</organism>
<dbReference type="GO" id="GO:0008360">
    <property type="term" value="P:regulation of cell shape"/>
    <property type="evidence" value="ECO:0007669"/>
    <property type="project" value="UniProtKB-KW"/>
</dbReference>
<feature type="transmembrane region" description="Helical" evidence="6">
    <location>
        <begin position="76"/>
        <end position="95"/>
    </location>
</feature>
<feature type="transmembrane region" description="Helical" evidence="6">
    <location>
        <begin position="160"/>
        <end position="177"/>
    </location>
</feature>
<dbReference type="InterPro" id="IPR001182">
    <property type="entry name" value="FtsW/RodA"/>
</dbReference>